<dbReference type="InterPro" id="IPR009016">
    <property type="entry name" value="Fe_hydrogenase"/>
</dbReference>
<dbReference type="InterPro" id="IPR013352">
    <property type="entry name" value="Fe_hydrogenase_subset"/>
</dbReference>
<dbReference type="InterPro" id="IPR004108">
    <property type="entry name" value="Fe_hydrogenase_lsu_C"/>
</dbReference>
<dbReference type="EMBL" id="FNIN01000009">
    <property type="protein sequence ID" value="SDN85542.1"/>
    <property type="molecule type" value="Genomic_DNA"/>
</dbReference>
<dbReference type="Proteomes" id="UP000199602">
    <property type="component" value="Unassembled WGS sequence"/>
</dbReference>
<keyword evidence="2" id="KW-0560">Oxidoreductase</keyword>
<dbReference type="PROSITE" id="PS00198">
    <property type="entry name" value="4FE4S_FER_1"/>
    <property type="match status" value="1"/>
</dbReference>
<keyword evidence="4" id="KW-0411">Iron-sulfur</keyword>
<organism evidence="6 7">
    <name type="scientific">Desulfonauticus submarinus</name>
    <dbReference type="NCBI Taxonomy" id="206665"/>
    <lineage>
        <taxon>Bacteria</taxon>
        <taxon>Pseudomonadati</taxon>
        <taxon>Thermodesulfobacteriota</taxon>
        <taxon>Desulfovibrionia</taxon>
        <taxon>Desulfovibrionales</taxon>
        <taxon>Desulfonauticaceae</taxon>
        <taxon>Desulfonauticus</taxon>
    </lineage>
</organism>
<reference evidence="6 7" key="1">
    <citation type="submission" date="2016-10" db="EMBL/GenBank/DDBJ databases">
        <authorList>
            <person name="de Groot N.N."/>
        </authorList>
    </citation>
    <scope>NUCLEOTIDE SEQUENCE [LARGE SCALE GENOMIC DNA]</scope>
    <source>
        <strain evidence="6 7">DSM 15269</strain>
    </source>
</reference>
<evidence type="ECO:0000256" key="2">
    <source>
        <dbReference type="ARBA" id="ARBA00023002"/>
    </source>
</evidence>
<dbReference type="Gene3D" id="3.10.20.740">
    <property type="match status" value="1"/>
</dbReference>
<dbReference type="SUPFAM" id="SSF53920">
    <property type="entry name" value="Fe-only hydrogenase"/>
    <property type="match status" value="1"/>
</dbReference>
<dbReference type="NCBIfam" id="TIGR02512">
    <property type="entry name" value="FeFe_hydrog_A"/>
    <property type="match status" value="1"/>
</dbReference>
<evidence type="ECO:0000256" key="1">
    <source>
        <dbReference type="ARBA" id="ARBA00022723"/>
    </source>
</evidence>
<dbReference type="SUPFAM" id="SSF54862">
    <property type="entry name" value="4Fe-4S ferredoxins"/>
    <property type="match status" value="1"/>
</dbReference>
<dbReference type="STRING" id="206665.SAMN04488516_10937"/>
<feature type="domain" description="4Fe-4S ferredoxin-type" evidence="5">
    <location>
        <begin position="280"/>
        <end position="313"/>
    </location>
</feature>
<protein>
    <submittedName>
        <fullName evidence="6">NAD(P)-dependent iron-only hydrogenase catalytic subunit</fullName>
    </submittedName>
</protein>
<dbReference type="InterPro" id="IPR003813">
    <property type="entry name" value="MvhD/FlpD"/>
</dbReference>
<accession>A0A1H0ET47</accession>
<dbReference type="Gene3D" id="3.30.70.20">
    <property type="match status" value="2"/>
</dbReference>
<dbReference type="Gene3D" id="3.40.950.10">
    <property type="entry name" value="Fe-only Hydrogenase (Larger Subunit), Chain L, domain 3"/>
    <property type="match status" value="1"/>
</dbReference>
<sequence length="771" mass="85996">MSFKPNIVGFACQWCTYAGADLAGNLRCQYPPNTKLIRVPCSGTVAPEFILEALLKGADAVFVGGCHFGDCHYKEGNYKTERRIKKMKEILPELGFEPQRLRLEWISGAEGYKFAEVMKEYTTQIQQLGPNPLKGEELPQETTPVKLSVDGQEIQTKKNTTIEKLLKEQNKSYFLPYHLPQLAAIKNQNCPLLNIVEVDGRIVHAKMLKNLMVKEGMVIKTKSSLIEKKLNERLSWLKEKDNCYLIKKLQELVICEAENAGLISKEKIKEQKITGWISAPSILYDPELCIRCGSCVDTCKTIQTAEAIVLDKEKGIILDESKCVRCGQCIHACPMGKEINAVKVFKKAFGCETCAYSRPLGAIREIDQVQEVINVLQDPEKFVVVEFAPSIRASLGEEFGLEPGSLVTHKLYAALRKAGFDKVWDTNFTADLTIIEEGTELILRLIKAGILSKDELPPDLNINEHAIEEVSSALPQFTSCSPGWVKFCETFYPELIPNISSAKSPQQMLGPIAKTYAAKKLGIDPKKMVVVSIMPCTAKKYEREREEMCDAFKYWQEKGEVNNKFQDVDYVLTTRECAKLLKILGIDLKKMPEEEADPLIGKYTGAATIFGRTGGVMEAALRTAYELITGTPLEKLEFEDLGSLEGIKKASIKLGNKEIKVAVAHGLSNARKICESIKQGNGFKDYVFIEFMACPGGCIGGGGQPIPTNPTTVKTRTTALNTDDKKCALRKSHENPEVKQVYSDFLKEPVSKLAHHLLHTQYIDRSKKEVS</sequence>
<dbReference type="OrthoDB" id="9810782at2"/>
<dbReference type="InterPro" id="IPR003149">
    <property type="entry name" value="Fe_hydrogenase_ssu"/>
</dbReference>
<name>A0A1H0ET47_9BACT</name>
<dbReference type="Pfam" id="PF02662">
    <property type="entry name" value="FlpD"/>
    <property type="match status" value="1"/>
</dbReference>
<keyword evidence="1" id="KW-0479">Metal-binding</keyword>
<dbReference type="InterPro" id="IPR050340">
    <property type="entry name" value="Cytosolic_Fe-S_CAF"/>
</dbReference>
<dbReference type="GO" id="GO:0008901">
    <property type="term" value="F:ferredoxin hydrogenase activity"/>
    <property type="evidence" value="ECO:0007669"/>
    <property type="project" value="InterPro"/>
</dbReference>
<dbReference type="Pfam" id="PF02906">
    <property type="entry name" value="Fe_hyd_lg_C"/>
    <property type="match status" value="1"/>
</dbReference>
<dbReference type="InterPro" id="IPR017900">
    <property type="entry name" value="4Fe4S_Fe_S_CS"/>
</dbReference>
<evidence type="ECO:0000256" key="3">
    <source>
        <dbReference type="ARBA" id="ARBA00023004"/>
    </source>
</evidence>
<keyword evidence="3" id="KW-0408">Iron</keyword>
<dbReference type="Pfam" id="PF02256">
    <property type="entry name" value="Fe_hyd_SSU"/>
    <property type="match status" value="1"/>
</dbReference>
<proteinExistence type="predicted"/>
<dbReference type="GO" id="GO:0051536">
    <property type="term" value="F:iron-sulfur cluster binding"/>
    <property type="evidence" value="ECO:0007669"/>
    <property type="project" value="UniProtKB-KW"/>
</dbReference>
<dbReference type="InterPro" id="IPR017896">
    <property type="entry name" value="4Fe4S_Fe-S-bd"/>
</dbReference>
<dbReference type="SMART" id="SM00902">
    <property type="entry name" value="Fe_hyd_SSU"/>
    <property type="match status" value="1"/>
</dbReference>
<dbReference type="GO" id="GO:0005506">
    <property type="term" value="F:iron ion binding"/>
    <property type="evidence" value="ECO:0007669"/>
    <property type="project" value="InterPro"/>
</dbReference>
<dbReference type="InterPro" id="IPR036991">
    <property type="entry name" value="Fe_hydrogenase_ssu_sf"/>
</dbReference>
<dbReference type="Gene3D" id="3.40.50.1780">
    <property type="match status" value="1"/>
</dbReference>
<gene>
    <name evidence="6" type="ORF">SAMN04488516_10937</name>
</gene>
<dbReference type="AlphaFoldDB" id="A0A1H0ET47"/>
<dbReference type="PROSITE" id="PS51379">
    <property type="entry name" value="4FE4S_FER_2"/>
    <property type="match status" value="2"/>
</dbReference>
<keyword evidence="7" id="KW-1185">Reference proteome</keyword>
<dbReference type="PANTHER" id="PTHR11615">
    <property type="entry name" value="NITRATE, FORMATE, IRON DEHYDROGENASE"/>
    <property type="match status" value="1"/>
</dbReference>
<dbReference type="Gene3D" id="4.10.260.20">
    <property type="entry name" value="Iron hydrogenase, small subunit"/>
    <property type="match status" value="1"/>
</dbReference>
<feature type="domain" description="4Fe-4S ferredoxin-type" evidence="5">
    <location>
        <begin position="314"/>
        <end position="344"/>
    </location>
</feature>
<dbReference type="Pfam" id="PF12838">
    <property type="entry name" value="Fer4_7"/>
    <property type="match status" value="1"/>
</dbReference>
<evidence type="ECO:0000259" key="5">
    <source>
        <dbReference type="PROSITE" id="PS51379"/>
    </source>
</evidence>
<evidence type="ECO:0000256" key="4">
    <source>
        <dbReference type="ARBA" id="ARBA00023014"/>
    </source>
</evidence>
<evidence type="ECO:0000313" key="6">
    <source>
        <dbReference type="EMBL" id="SDN85542.1"/>
    </source>
</evidence>
<evidence type="ECO:0000313" key="7">
    <source>
        <dbReference type="Proteomes" id="UP000199602"/>
    </source>
</evidence>